<feature type="region of interest" description="Disordered" evidence="1">
    <location>
        <begin position="27"/>
        <end position="78"/>
    </location>
</feature>
<evidence type="ECO:0000313" key="4">
    <source>
        <dbReference type="Proteomes" id="UP000559256"/>
    </source>
</evidence>
<keyword evidence="2" id="KW-0472">Membrane</keyword>
<sequence>MNGFGTSASRSCFTQVLRLSSSPVPMAPSINFGRDEGGNDGRDHSSFESSSSMTHTNGPVPTDAWPPASELSSSSGRSNTGAIVGGVVGAVAALALLSGFVLWWWKRRRTDKRNARVWKEKLDLDSDGDHNIDVDAIPIPATHLALPPEKRAAETDGSPPLSPQTDSTPSDSRINQNLTSSPQEVPRLWQVHNTSASSPSLQLQNAIVISGPGSEKEKKALSIPSSGSSLSRATTSVGTLAFSHHGHTTEDGHSNSFAKLLSSPTTTSAGTLTFSHHGHTTEDSHGNTSTPPTSVQEDESELAHLRRRVTLLTQENARLSAATQNILGMPSPGEAPPAYDNRALEQAQTHGQGQSPSQNHQGQTPERIQEDVETR</sequence>
<keyword evidence="4" id="KW-1185">Reference proteome</keyword>
<evidence type="ECO:0000256" key="1">
    <source>
        <dbReference type="SAM" id="MobiDB-lite"/>
    </source>
</evidence>
<protein>
    <submittedName>
        <fullName evidence="3">Uncharacterized protein</fullName>
    </submittedName>
</protein>
<feature type="region of interest" description="Disordered" evidence="1">
    <location>
        <begin position="149"/>
        <end position="186"/>
    </location>
</feature>
<reference evidence="3 4" key="1">
    <citation type="journal article" date="2020" name="ISME J.">
        <title>Uncovering the hidden diversity of litter-decomposition mechanisms in mushroom-forming fungi.</title>
        <authorList>
            <person name="Floudas D."/>
            <person name="Bentzer J."/>
            <person name="Ahren D."/>
            <person name="Johansson T."/>
            <person name="Persson P."/>
            <person name="Tunlid A."/>
        </authorList>
    </citation>
    <scope>NUCLEOTIDE SEQUENCE [LARGE SCALE GENOMIC DNA]</scope>
    <source>
        <strain evidence="3 4">CBS 291.85</strain>
    </source>
</reference>
<organism evidence="3 4">
    <name type="scientific">Tetrapyrgos nigripes</name>
    <dbReference type="NCBI Taxonomy" id="182062"/>
    <lineage>
        <taxon>Eukaryota</taxon>
        <taxon>Fungi</taxon>
        <taxon>Dikarya</taxon>
        <taxon>Basidiomycota</taxon>
        <taxon>Agaricomycotina</taxon>
        <taxon>Agaricomycetes</taxon>
        <taxon>Agaricomycetidae</taxon>
        <taxon>Agaricales</taxon>
        <taxon>Marasmiineae</taxon>
        <taxon>Marasmiaceae</taxon>
        <taxon>Tetrapyrgos</taxon>
    </lineage>
</organism>
<feature type="compositionally biased region" description="Polar residues" evidence="1">
    <location>
        <begin position="346"/>
        <end position="366"/>
    </location>
</feature>
<feature type="compositionally biased region" description="Polar residues" evidence="1">
    <location>
        <begin position="286"/>
        <end position="295"/>
    </location>
</feature>
<feature type="compositionally biased region" description="Polar residues" evidence="1">
    <location>
        <begin position="163"/>
        <end position="183"/>
    </location>
</feature>
<feature type="region of interest" description="Disordered" evidence="1">
    <location>
        <begin position="243"/>
        <end position="302"/>
    </location>
</feature>
<feature type="region of interest" description="Disordered" evidence="1">
    <location>
        <begin position="213"/>
        <end position="232"/>
    </location>
</feature>
<proteinExistence type="predicted"/>
<dbReference type="OrthoDB" id="10678838at2759"/>
<keyword evidence="2" id="KW-0812">Transmembrane</keyword>
<name>A0A8H5GWS2_9AGAR</name>
<feature type="transmembrane region" description="Helical" evidence="2">
    <location>
        <begin position="82"/>
        <end position="105"/>
    </location>
</feature>
<accession>A0A8H5GWS2</accession>
<evidence type="ECO:0000313" key="3">
    <source>
        <dbReference type="EMBL" id="KAF5372491.1"/>
    </source>
</evidence>
<feature type="compositionally biased region" description="Low complexity" evidence="1">
    <location>
        <begin position="222"/>
        <end position="232"/>
    </location>
</feature>
<keyword evidence="2" id="KW-1133">Transmembrane helix</keyword>
<dbReference type="EMBL" id="JAACJM010000005">
    <property type="protein sequence ID" value="KAF5372491.1"/>
    <property type="molecule type" value="Genomic_DNA"/>
</dbReference>
<comment type="caution">
    <text evidence="3">The sequence shown here is derived from an EMBL/GenBank/DDBJ whole genome shotgun (WGS) entry which is preliminary data.</text>
</comment>
<feature type="compositionally biased region" description="Polar residues" evidence="1">
    <location>
        <begin position="254"/>
        <end position="274"/>
    </location>
</feature>
<dbReference type="Proteomes" id="UP000559256">
    <property type="component" value="Unassembled WGS sequence"/>
</dbReference>
<gene>
    <name evidence="3" type="ORF">D9758_005174</name>
</gene>
<feature type="region of interest" description="Disordered" evidence="1">
    <location>
        <begin position="322"/>
        <end position="375"/>
    </location>
</feature>
<dbReference type="AlphaFoldDB" id="A0A8H5GWS2"/>
<feature type="compositionally biased region" description="Basic and acidic residues" evidence="1">
    <location>
        <begin position="33"/>
        <end position="46"/>
    </location>
</feature>
<evidence type="ECO:0000256" key="2">
    <source>
        <dbReference type="SAM" id="Phobius"/>
    </source>
</evidence>